<reference evidence="2" key="1">
    <citation type="submission" date="2018-05" db="EMBL/GenBank/DDBJ databases">
        <title>Complete Genome Sequence of Methylobacterium sp. 17SD2-17.</title>
        <authorList>
            <person name="Srinivasan S."/>
        </authorList>
    </citation>
    <scope>NUCLEOTIDE SEQUENCE [LARGE SCALE GENOMIC DNA]</scope>
    <source>
        <strain evidence="2">17SD2-17</strain>
    </source>
</reference>
<dbReference type="KEGG" id="mets:DK389_29020"/>
<dbReference type="OrthoDB" id="5917942at2"/>
<name>A0A2U8WER2_9HYPH</name>
<proteinExistence type="predicted"/>
<dbReference type="Proteomes" id="UP000245926">
    <property type="component" value="Chromosome"/>
</dbReference>
<gene>
    <name evidence="1" type="ORF">DK389_29020</name>
</gene>
<dbReference type="EMBL" id="CP029550">
    <property type="protein sequence ID" value="AWN43826.1"/>
    <property type="molecule type" value="Genomic_DNA"/>
</dbReference>
<keyword evidence="2" id="KW-1185">Reference proteome</keyword>
<accession>A0A2U8WER2</accession>
<evidence type="ECO:0000313" key="2">
    <source>
        <dbReference type="Proteomes" id="UP000245926"/>
    </source>
</evidence>
<protein>
    <submittedName>
        <fullName evidence="1">Uncharacterized protein</fullName>
    </submittedName>
</protein>
<sequence>MLLDGYAVTGGHERLSRVYAATMQAIDNGTIGSATALDLWLALFYAHRGYRHQGTWPRGRERKTLDRVCESLRQSLLALSPEQRAGLLGALRDGLAFVEAEL</sequence>
<organism evidence="1 2">
    <name type="scientific">Methylobacterium durans</name>
    <dbReference type="NCBI Taxonomy" id="2202825"/>
    <lineage>
        <taxon>Bacteria</taxon>
        <taxon>Pseudomonadati</taxon>
        <taxon>Pseudomonadota</taxon>
        <taxon>Alphaproteobacteria</taxon>
        <taxon>Hyphomicrobiales</taxon>
        <taxon>Methylobacteriaceae</taxon>
        <taxon>Methylobacterium</taxon>
    </lineage>
</organism>
<evidence type="ECO:0000313" key="1">
    <source>
        <dbReference type="EMBL" id="AWN43826.1"/>
    </source>
</evidence>
<dbReference type="AlphaFoldDB" id="A0A2U8WER2"/>